<comment type="caution">
    <text evidence="11">The sequence shown here is derived from an EMBL/GenBank/DDBJ whole genome shotgun (WGS) entry which is preliminary data.</text>
</comment>
<evidence type="ECO:0000313" key="12">
    <source>
        <dbReference type="Proteomes" id="UP000054886"/>
    </source>
</evidence>
<proteinExistence type="inferred from homology"/>
<dbReference type="InterPro" id="IPR050840">
    <property type="entry name" value="Adaptor_Complx_Large_Subunit"/>
</dbReference>
<evidence type="ECO:0000256" key="3">
    <source>
        <dbReference type="ARBA" id="ARBA00006613"/>
    </source>
</evidence>
<protein>
    <recommendedName>
        <fullName evidence="9">AP-1 complex subunit gamma</fullName>
    </recommendedName>
</protein>
<dbReference type="Gene3D" id="1.25.10.10">
    <property type="entry name" value="Leucine-rich Repeat Variant"/>
    <property type="match status" value="1"/>
</dbReference>
<reference evidence="11 12" key="1">
    <citation type="submission" date="2015-10" db="EMBL/GenBank/DDBJ databases">
        <title>Draft genomes sequences of Candida glabrata isolates 1A, 1B, 2A, 2B, 3A and 3B.</title>
        <authorList>
            <person name="Haavelsrud O.E."/>
            <person name="Gaustad P."/>
        </authorList>
    </citation>
    <scope>NUCLEOTIDE SEQUENCE [LARGE SCALE GENOMIC DNA]</scope>
    <source>
        <strain evidence="11">910700640</strain>
    </source>
</reference>
<accession>A0A0W0DJJ4</accession>
<dbReference type="SMART" id="SM00809">
    <property type="entry name" value="Alpha_adaptinC2"/>
    <property type="match status" value="1"/>
</dbReference>
<organism evidence="11 12">
    <name type="scientific">Candida glabrata</name>
    <name type="common">Yeast</name>
    <name type="synonym">Torulopsis glabrata</name>
    <dbReference type="NCBI Taxonomy" id="5478"/>
    <lineage>
        <taxon>Eukaryota</taxon>
        <taxon>Fungi</taxon>
        <taxon>Dikarya</taxon>
        <taxon>Ascomycota</taxon>
        <taxon>Saccharomycotina</taxon>
        <taxon>Saccharomycetes</taxon>
        <taxon>Saccharomycetales</taxon>
        <taxon>Saccharomycetaceae</taxon>
        <taxon>Nakaseomyces</taxon>
    </lineage>
</organism>
<keyword evidence="5 9" id="KW-0653">Protein transport</keyword>
<keyword evidence="4 9" id="KW-0813">Transport</keyword>
<evidence type="ECO:0000256" key="8">
    <source>
        <dbReference type="ARBA" id="ARBA00023329"/>
    </source>
</evidence>
<dbReference type="GO" id="GO:0005829">
    <property type="term" value="C:cytosol"/>
    <property type="evidence" value="ECO:0007669"/>
    <property type="project" value="GOC"/>
</dbReference>
<feature type="domain" description="GAE" evidence="10">
    <location>
        <begin position="798"/>
        <end position="910"/>
    </location>
</feature>
<dbReference type="AlphaFoldDB" id="A0A0W0DJJ4"/>
<dbReference type="Proteomes" id="UP000054886">
    <property type="component" value="Unassembled WGS sequence"/>
</dbReference>
<evidence type="ECO:0000313" key="11">
    <source>
        <dbReference type="EMBL" id="KTA96412.1"/>
    </source>
</evidence>
<dbReference type="InterPro" id="IPR016024">
    <property type="entry name" value="ARM-type_fold"/>
</dbReference>
<dbReference type="SUPFAM" id="SSF49348">
    <property type="entry name" value="Clathrin adaptor appendage domain"/>
    <property type="match status" value="1"/>
</dbReference>
<dbReference type="GO" id="GO:0006886">
    <property type="term" value="P:intracellular protein transport"/>
    <property type="evidence" value="ECO:0007669"/>
    <property type="project" value="UniProtKB-UniRule"/>
</dbReference>
<comment type="similarity">
    <text evidence="3 9">Belongs to the adaptor complexes large subunit family.</text>
</comment>
<dbReference type="Pfam" id="PF01602">
    <property type="entry name" value="Adaptin_N"/>
    <property type="match status" value="1"/>
</dbReference>
<evidence type="ECO:0000259" key="10">
    <source>
        <dbReference type="PROSITE" id="PS50180"/>
    </source>
</evidence>
<dbReference type="InterPro" id="IPR017107">
    <property type="entry name" value="AP1_complex_gsu"/>
</dbReference>
<dbReference type="InterPro" id="IPR008152">
    <property type="entry name" value="Clathrin_a/b/g-adaptin_app_Ig"/>
</dbReference>
<evidence type="ECO:0000256" key="7">
    <source>
        <dbReference type="ARBA" id="ARBA00023136"/>
    </source>
</evidence>
<dbReference type="PROSITE" id="PS50180">
    <property type="entry name" value="GAE"/>
    <property type="match status" value="1"/>
</dbReference>
<keyword evidence="7 9" id="KW-0472">Membrane</keyword>
<evidence type="ECO:0000256" key="5">
    <source>
        <dbReference type="ARBA" id="ARBA00022927"/>
    </source>
</evidence>
<evidence type="ECO:0000256" key="2">
    <source>
        <dbReference type="ARBA" id="ARBA00004555"/>
    </source>
</evidence>
<comment type="subcellular location">
    <subcellularLocation>
        <location evidence="1">Cytoplasmic vesicle membrane</location>
    </subcellularLocation>
    <subcellularLocation>
        <location evidence="2">Golgi apparatus</location>
    </subcellularLocation>
</comment>
<dbReference type="PIRSF" id="PIRSF037094">
    <property type="entry name" value="AP1_complex_gamma"/>
    <property type="match status" value="1"/>
</dbReference>
<dbReference type="PANTHER" id="PTHR22780">
    <property type="entry name" value="ADAPTIN, ALPHA/GAMMA/EPSILON"/>
    <property type="match status" value="1"/>
</dbReference>
<dbReference type="InterPro" id="IPR013041">
    <property type="entry name" value="Clathrin_app_Ig-like_sf"/>
</dbReference>
<sequence length="913" mass="102629">MMRRSSSKKGSSGTYNGSSSLRNFIKDVRNAKTLADERAIINKQAAKIRTKLRDDHLSSDKKRNNIIKLLYLYILGERTHFGQVECINLIASDQYIDKRLGYLSTTLLLDESQDLLTLLTNLINNDLKHPNKYVVSLALTALGFLSSPELARDLYPDVEGLLKTYSTDPYILKKALQCCAKLIAKDSQLLEIVPIDLFLTLLKEYRSSLASLSAAHGVLIGLSRLFQAIATAITNLVTPQETSESDPEDMAYRQNLAQQMIKIFSESSFLDDFYQVLASLSSRNLDPQFDVQGVSDPFLQCEVITTLRLYFKAYHKLATEINQEQVDGFNDLLTNIATNTDSTKSSGQAVLYEITRTIFDLQLPKPLQVLGINILGNFLSPRSVGGKKPTTAVITAQNNTKYVALNMLLKVVPSEPEAVRRHRKFISRCLNDQDISIRMRALELTFAIMDKDNLVELINEVLNFLAKSVMNNGSAKGGYSSSYKINSFGEDIDDSKDLIIFAVNHIVDKFGEISEEQGENIDNNWRLSVFVKILKLVGSYIPVDRISDILIAFNNTLEVNYKTDVIIRMLDISLREVMESTDKTTEDEFIEEGNLGWQLVSIWCIGEYGDIVLQTLQSDSKLNETYGKTINEKTIVNYLKLKDTQYIRTNLKINHYVLTAALKLSVRIQDFALIEKLRQIIVGQTKNTDLLLQAKATQYEIIFSQPESIRKQILDAMPQFERAVKTEKLVTSISHLDNGKQSDRKHDPLLDLLGDTDVQDTKQQQKNNTNLLADLLLGENNNGSQSQGQTSKNNEDKLTLPENCTLLQTIDCLEIYASKITKDDTSAHLEIYYKNNGDVEVSNLQCLVAVTKTLKVVLGQLYPSVNIPANGIIKQILKVSGTGNLKMRVKLSYSVGGSQQTQQFDHKFPELTL</sequence>
<gene>
    <name evidence="11" type="ORF">AO440_003474</name>
</gene>
<dbReference type="Gene3D" id="2.60.40.1230">
    <property type="match status" value="1"/>
</dbReference>
<dbReference type="GO" id="GO:0030121">
    <property type="term" value="C:AP-1 adaptor complex"/>
    <property type="evidence" value="ECO:0007669"/>
    <property type="project" value="EnsemblFungi"/>
</dbReference>
<evidence type="ECO:0000256" key="9">
    <source>
        <dbReference type="PIRNR" id="PIRNR037094"/>
    </source>
</evidence>
<dbReference type="InterPro" id="IPR011989">
    <property type="entry name" value="ARM-like"/>
</dbReference>
<dbReference type="GO" id="GO:0030276">
    <property type="term" value="F:clathrin binding"/>
    <property type="evidence" value="ECO:0007669"/>
    <property type="project" value="EnsemblFungi"/>
</dbReference>
<dbReference type="GO" id="GO:0006896">
    <property type="term" value="P:Golgi to vacuole transport"/>
    <property type="evidence" value="ECO:0007669"/>
    <property type="project" value="EnsemblFungi"/>
</dbReference>
<evidence type="ECO:0000256" key="4">
    <source>
        <dbReference type="ARBA" id="ARBA00022448"/>
    </source>
</evidence>
<dbReference type="VEuPathDB" id="FungiDB:B1J91_K05225g"/>
<evidence type="ECO:0000256" key="6">
    <source>
        <dbReference type="ARBA" id="ARBA00023034"/>
    </source>
</evidence>
<dbReference type="InterPro" id="IPR008153">
    <property type="entry name" value="GAE_dom"/>
</dbReference>
<dbReference type="VEuPathDB" id="FungiDB:GWK60_K05049"/>
<keyword evidence="8 9" id="KW-0968">Cytoplasmic vesicle</keyword>
<name>A0A0W0DJJ4_CANGB</name>
<dbReference type="Pfam" id="PF02883">
    <property type="entry name" value="Alpha_adaptinC2"/>
    <property type="match status" value="1"/>
</dbReference>
<evidence type="ECO:0000256" key="1">
    <source>
        <dbReference type="ARBA" id="ARBA00004156"/>
    </source>
</evidence>
<dbReference type="VEuPathDB" id="FungiDB:CAGL0K05225g"/>
<dbReference type="InterPro" id="IPR002553">
    <property type="entry name" value="Clathrin/coatomer_adapt-like_N"/>
</dbReference>
<dbReference type="SUPFAM" id="SSF48371">
    <property type="entry name" value="ARM repeat"/>
    <property type="match status" value="1"/>
</dbReference>
<keyword evidence="6 9" id="KW-0333">Golgi apparatus</keyword>
<dbReference type="EMBL" id="LLZZ01000172">
    <property type="protein sequence ID" value="KTA96412.1"/>
    <property type="molecule type" value="Genomic_DNA"/>
</dbReference>
<dbReference type="GO" id="GO:0048203">
    <property type="term" value="P:vesicle targeting, trans-Golgi to endosome"/>
    <property type="evidence" value="ECO:0007669"/>
    <property type="project" value="EnsemblFungi"/>
</dbReference>
<dbReference type="VEuPathDB" id="FungiDB:GVI51_K05049"/>